<evidence type="ECO:0000256" key="2">
    <source>
        <dbReference type="ARBA" id="ARBA00022491"/>
    </source>
</evidence>
<dbReference type="NCBIfam" id="TIGR01568">
    <property type="entry name" value="A_thal_3678"/>
    <property type="match status" value="1"/>
</dbReference>
<evidence type="ECO:0000256" key="7">
    <source>
        <dbReference type="SAM" id="MobiDB-lite"/>
    </source>
</evidence>
<dbReference type="PANTHER" id="PTHR33057">
    <property type="entry name" value="TRANSCRIPTION REPRESSOR OFP7-RELATED"/>
    <property type="match status" value="1"/>
</dbReference>
<evidence type="ECO:0000256" key="1">
    <source>
        <dbReference type="ARBA" id="ARBA00004123"/>
    </source>
</evidence>
<reference evidence="9" key="1">
    <citation type="submission" date="2020-02" db="EMBL/GenBank/DDBJ databases">
        <authorList>
            <person name="Scholz U."/>
            <person name="Mascher M."/>
            <person name="Fiebig A."/>
        </authorList>
    </citation>
    <scope>NUCLEOTIDE SEQUENCE</scope>
</reference>
<dbReference type="PROSITE" id="PS51754">
    <property type="entry name" value="OVATE"/>
    <property type="match status" value="1"/>
</dbReference>
<organism evidence="9 10">
    <name type="scientific">Spirodela intermedia</name>
    <name type="common">Intermediate duckweed</name>
    <dbReference type="NCBI Taxonomy" id="51605"/>
    <lineage>
        <taxon>Eukaryota</taxon>
        <taxon>Viridiplantae</taxon>
        <taxon>Streptophyta</taxon>
        <taxon>Embryophyta</taxon>
        <taxon>Tracheophyta</taxon>
        <taxon>Spermatophyta</taxon>
        <taxon>Magnoliopsida</taxon>
        <taxon>Liliopsida</taxon>
        <taxon>Araceae</taxon>
        <taxon>Lemnoideae</taxon>
        <taxon>Spirodela</taxon>
    </lineage>
</organism>
<evidence type="ECO:0000256" key="5">
    <source>
        <dbReference type="ARBA" id="ARBA00023242"/>
    </source>
</evidence>
<comment type="function">
    <text evidence="6">Transcriptional repressor that regulates multiple aspects of plant growth and development.</text>
</comment>
<dbReference type="GO" id="GO:0045892">
    <property type="term" value="P:negative regulation of DNA-templated transcription"/>
    <property type="evidence" value="ECO:0007669"/>
    <property type="project" value="UniProtKB-UniRule"/>
</dbReference>
<dbReference type="GO" id="GO:0005634">
    <property type="term" value="C:nucleus"/>
    <property type="evidence" value="ECO:0007669"/>
    <property type="project" value="UniProtKB-SubCell"/>
</dbReference>
<keyword evidence="4 6" id="KW-0804">Transcription</keyword>
<keyword evidence="2 6" id="KW-0678">Repressor</keyword>
<dbReference type="InterPro" id="IPR025830">
    <property type="entry name" value="DNA_bnd_dom_ovate"/>
</dbReference>
<comment type="subcellular location">
    <subcellularLocation>
        <location evidence="1 6">Nucleus</location>
    </subcellularLocation>
</comment>
<protein>
    <recommendedName>
        <fullName evidence="6">Transcription repressor</fullName>
    </recommendedName>
    <alternativeName>
        <fullName evidence="6">Ovate family protein</fullName>
    </alternativeName>
</protein>
<dbReference type="AlphaFoldDB" id="A0A7I8JZ35"/>
<feature type="region of interest" description="Disordered" evidence="7">
    <location>
        <begin position="86"/>
        <end position="108"/>
    </location>
</feature>
<sequence length="383" mass="42053">MGNYRFKFSDMIPNAWFHKLKDASKATSSSNLKKAPPARMAGSSSVRQVQATEPSPQQPRYQPGRASYYFPTRQEKLPSPYVRLGGSGSSFVIDPPRRSKKKTQKKHARLPTVAGCSCHGTVWKTATTTGFPLAPYSSTYTGSGGGGNNDDDYEGVPCSDKPIIAEHSEHDKPVIAEHYGSDCTAAFPRSSSCRFTSSATDIILDMRSKSSPGREIQETGDIYGIPELVLPPILTRPLKAGHSSRKLNDGGSGSARDCCGELCSSPPSREHRKSVRIHGLRMRACSPRLAGKKIRHRKAGGSSTKKFLAESFAVVKNSSDPGKDFRDSMMEMIVENNIRASKDLEDLLACYLSLNSNEYHDVIVKVFEQIWFDLTNPRLRGSS</sequence>
<dbReference type="Proteomes" id="UP000663760">
    <property type="component" value="Chromosome 1"/>
</dbReference>
<gene>
    <name evidence="9" type="ORF">SI8410_01001357</name>
</gene>
<feature type="compositionally biased region" description="Polar residues" evidence="7">
    <location>
        <begin position="42"/>
        <end position="60"/>
    </location>
</feature>
<name>A0A7I8JZ35_SPIIN</name>
<evidence type="ECO:0000313" key="9">
    <source>
        <dbReference type="EMBL" id="CAA7389279.1"/>
    </source>
</evidence>
<evidence type="ECO:0000256" key="4">
    <source>
        <dbReference type="ARBA" id="ARBA00023163"/>
    </source>
</evidence>
<feature type="domain" description="OVATE" evidence="8">
    <location>
        <begin position="314"/>
        <end position="373"/>
    </location>
</feature>
<evidence type="ECO:0000256" key="6">
    <source>
        <dbReference type="RuleBase" id="RU367028"/>
    </source>
</evidence>
<proteinExistence type="predicted"/>
<evidence type="ECO:0000256" key="3">
    <source>
        <dbReference type="ARBA" id="ARBA00023015"/>
    </source>
</evidence>
<dbReference type="OrthoDB" id="1928390at2759"/>
<dbReference type="EMBL" id="LR746264">
    <property type="protein sequence ID" value="CAA7389279.1"/>
    <property type="molecule type" value="Genomic_DNA"/>
</dbReference>
<evidence type="ECO:0000313" key="10">
    <source>
        <dbReference type="Proteomes" id="UP000663760"/>
    </source>
</evidence>
<dbReference type="InterPro" id="IPR006458">
    <property type="entry name" value="Ovate_C"/>
</dbReference>
<feature type="compositionally biased region" description="Basic residues" evidence="7">
    <location>
        <begin position="98"/>
        <end position="108"/>
    </location>
</feature>
<keyword evidence="3 6" id="KW-0805">Transcription regulation</keyword>
<evidence type="ECO:0000259" key="8">
    <source>
        <dbReference type="PROSITE" id="PS51754"/>
    </source>
</evidence>
<keyword evidence="10" id="KW-1185">Reference proteome</keyword>
<dbReference type="Pfam" id="PF13724">
    <property type="entry name" value="DNA_binding_2"/>
    <property type="match status" value="1"/>
</dbReference>
<feature type="region of interest" description="Disordered" evidence="7">
    <location>
        <begin position="28"/>
        <end position="65"/>
    </location>
</feature>
<keyword evidence="5 6" id="KW-0539">Nucleus</keyword>
<dbReference type="InterPro" id="IPR038933">
    <property type="entry name" value="Ovate"/>
</dbReference>
<accession>A0A7I8JZ35</accession>
<dbReference type="Pfam" id="PF04844">
    <property type="entry name" value="Ovate"/>
    <property type="match status" value="1"/>
</dbReference>
<dbReference type="PANTHER" id="PTHR33057:SF151">
    <property type="entry name" value="TRANSCRIPTION REPRESSOR OFP1"/>
    <property type="match status" value="1"/>
</dbReference>
<dbReference type="GO" id="GO:0003677">
    <property type="term" value="F:DNA binding"/>
    <property type="evidence" value="ECO:0007669"/>
    <property type="project" value="InterPro"/>
</dbReference>